<name>M2UKK4_COCH5</name>
<dbReference type="Proteomes" id="UP000016936">
    <property type="component" value="Unassembled WGS sequence"/>
</dbReference>
<reference evidence="3" key="2">
    <citation type="journal article" date="2013" name="PLoS Genet.">
        <title>Comparative genome structure, secondary metabolite, and effector coding capacity across Cochliobolus pathogens.</title>
        <authorList>
            <person name="Condon B.J."/>
            <person name="Leng Y."/>
            <person name="Wu D."/>
            <person name="Bushley K.E."/>
            <person name="Ohm R.A."/>
            <person name="Otillar R."/>
            <person name="Martin J."/>
            <person name="Schackwitz W."/>
            <person name="Grimwood J."/>
            <person name="MohdZainudin N."/>
            <person name="Xue C."/>
            <person name="Wang R."/>
            <person name="Manning V.A."/>
            <person name="Dhillon B."/>
            <person name="Tu Z.J."/>
            <person name="Steffenson B.J."/>
            <person name="Salamov A."/>
            <person name="Sun H."/>
            <person name="Lowry S."/>
            <person name="LaButti K."/>
            <person name="Han J."/>
            <person name="Copeland A."/>
            <person name="Lindquist E."/>
            <person name="Barry K."/>
            <person name="Schmutz J."/>
            <person name="Baker S.E."/>
            <person name="Ciuffetti L.M."/>
            <person name="Grigoriev I.V."/>
            <person name="Zhong S."/>
            <person name="Turgeon B.G."/>
        </authorList>
    </citation>
    <scope>NUCLEOTIDE SEQUENCE [LARGE SCALE GENOMIC DNA]</scope>
    <source>
        <strain evidence="3">C5 / ATCC 48332 / race O</strain>
    </source>
</reference>
<dbReference type="OMA" id="AAGYCER"/>
<evidence type="ECO:0000313" key="3">
    <source>
        <dbReference type="Proteomes" id="UP000016936"/>
    </source>
</evidence>
<dbReference type="AlphaFoldDB" id="M2UKK4"/>
<evidence type="ECO:0000313" key="2">
    <source>
        <dbReference type="EMBL" id="EMD88523.1"/>
    </source>
</evidence>
<dbReference type="OrthoDB" id="3793724at2759"/>
<proteinExistence type="predicted"/>
<feature type="signal peptide" evidence="1">
    <location>
        <begin position="1"/>
        <end position="15"/>
    </location>
</feature>
<gene>
    <name evidence="2" type="ORF">COCHEDRAFT_1196498</name>
</gene>
<reference evidence="2 3" key="1">
    <citation type="journal article" date="2012" name="PLoS Pathog.">
        <title>Diverse lifestyles and strategies of plant pathogenesis encoded in the genomes of eighteen Dothideomycetes fungi.</title>
        <authorList>
            <person name="Ohm R.A."/>
            <person name="Feau N."/>
            <person name="Henrissat B."/>
            <person name="Schoch C.L."/>
            <person name="Horwitz B.A."/>
            <person name="Barry K.W."/>
            <person name="Condon B.J."/>
            <person name="Copeland A.C."/>
            <person name="Dhillon B."/>
            <person name="Glaser F."/>
            <person name="Hesse C.N."/>
            <person name="Kosti I."/>
            <person name="LaButti K."/>
            <person name="Lindquist E.A."/>
            <person name="Lucas S."/>
            <person name="Salamov A.A."/>
            <person name="Bradshaw R.E."/>
            <person name="Ciuffetti L."/>
            <person name="Hamelin R.C."/>
            <person name="Kema G.H.J."/>
            <person name="Lawrence C."/>
            <person name="Scott J.A."/>
            <person name="Spatafora J.W."/>
            <person name="Turgeon B.G."/>
            <person name="de Wit P.J.G.M."/>
            <person name="Zhong S."/>
            <person name="Goodwin S.B."/>
            <person name="Grigoriev I.V."/>
        </authorList>
    </citation>
    <scope>NUCLEOTIDE SEQUENCE [LARGE SCALE GENOMIC DNA]</scope>
    <source>
        <strain evidence="3">C5 / ATCC 48332 / race O</strain>
    </source>
</reference>
<evidence type="ECO:0000256" key="1">
    <source>
        <dbReference type="SAM" id="SignalP"/>
    </source>
</evidence>
<keyword evidence="1" id="KW-0732">Signal</keyword>
<dbReference type="HOGENOM" id="CLU_129947_0_0_1"/>
<protein>
    <submittedName>
        <fullName evidence="2">Uncharacterized protein</fullName>
    </submittedName>
</protein>
<dbReference type="EMBL" id="KB445580">
    <property type="protein sequence ID" value="EMD88523.1"/>
    <property type="molecule type" value="Genomic_DNA"/>
</dbReference>
<sequence>MRVALLAAIIPVAIAGWNPKACNGAGGCTQVGYANSDPFVCPDGSRLNMPTFASDNLDAGDGNGIPVTKDDFPKSCTSGAVPPADATFFKIQSSNNQTMFFFNTITCDTPNPEPMNCYDKNPNPSVQTFCAMYDPKGGLCKENPAAGYCERWGYSTVNPQCAFYKPGGPDLPNTES</sequence>
<accession>M2UKK4</accession>
<feature type="chain" id="PRO_5012474946" evidence="1">
    <location>
        <begin position="16"/>
        <end position="176"/>
    </location>
</feature>
<dbReference type="eggNOG" id="ENOG502R909">
    <property type="taxonomic scope" value="Eukaryota"/>
</dbReference>
<keyword evidence="3" id="KW-1185">Reference proteome</keyword>
<organism evidence="2 3">
    <name type="scientific">Cochliobolus heterostrophus (strain C5 / ATCC 48332 / race O)</name>
    <name type="common">Southern corn leaf blight fungus</name>
    <name type="synonym">Bipolaris maydis</name>
    <dbReference type="NCBI Taxonomy" id="701091"/>
    <lineage>
        <taxon>Eukaryota</taxon>
        <taxon>Fungi</taxon>
        <taxon>Dikarya</taxon>
        <taxon>Ascomycota</taxon>
        <taxon>Pezizomycotina</taxon>
        <taxon>Dothideomycetes</taxon>
        <taxon>Pleosporomycetidae</taxon>
        <taxon>Pleosporales</taxon>
        <taxon>Pleosporineae</taxon>
        <taxon>Pleosporaceae</taxon>
        <taxon>Bipolaris</taxon>
    </lineage>
</organism>